<reference evidence="3" key="1">
    <citation type="submission" date="2021-02" db="EMBL/GenBank/DDBJ databases">
        <title>First Annotated Genome of the Yellow-green Alga Tribonema minus.</title>
        <authorList>
            <person name="Mahan K.M."/>
        </authorList>
    </citation>
    <scope>NUCLEOTIDE SEQUENCE</scope>
    <source>
        <strain evidence="3">UTEX B ZZ1240</strain>
    </source>
</reference>
<dbReference type="Proteomes" id="UP000664859">
    <property type="component" value="Unassembled WGS sequence"/>
</dbReference>
<sequence length="124" mass="13439">MPKPITSDEAGFHGGKRAAKADHQGVSRSKSPNDAGADNEAADYVHITIKKGGEKFWIMANKTRAERLKAGEDIMLSDVVENSDVYFGKQGEPNRASRAMLSSAFGEIDVDDIIKMIIKEGAVM</sequence>
<evidence type="ECO:0000313" key="3">
    <source>
        <dbReference type="EMBL" id="KAG5187290.1"/>
    </source>
</evidence>
<name>A0A835Z5C5_9STRA</name>
<dbReference type="SUPFAM" id="SSF89895">
    <property type="entry name" value="FYSH domain"/>
    <property type="match status" value="1"/>
</dbReference>
<feature type="region of interest" description="Disordered" evidence="1">
    <location>
        <begin position="1"/>
        <end position="41"/>
    </location>
</feature>
<organism evidence="3 4">
    <name type="scientific">Tribonema minus</name>
    <dbReference type="NCBI Taxonomy" id="303371"/>
    <lineage>
        <taxon>Eukaryota</taxon>
        <taxon>Sar</taxon>
        <taxon>Stramenopiles</taxon>
        <taxon>Ochrophyta</taxon>
        <taxon>PX clade</taxon>
        <taxon>Xanthophyceae</taxon>
        <taxon>Tribonematales</taxon>
        <taxon>Tribonemataceae</taxon>
        <taxon>Tribonema</taxon>
    </lineage>
</organism>
<dbReference type="Gene3D" id="3.30.1250.10">
    <property type="entry name" value="Ribosome maturation protein SBDS, N-terminal domain"/>
    <property type="match status" value="1"/>
</dbReference>
<evidence type="ECO:0000256" key="1">
    <source>
        <dbReference type="SAM" id="MobiDB-lite"/>
    </source>
</evidence>
<protein>
    <recommendedName>
        <fullName evidence="2">Ribosome maturation protein SDO1/SBDS N-terminal domain-containing protein</fullName>
    </recommendedName>
</protein>
<comment type="caution">
    <text evidence="3">The sequence shown here is derived from an EMBL/GenBank/DDBJ whole genome shotgun (WGS) entry which is preliminary data.</text>
</comment>
<evidence type="ECO:0000259" key="2">
    <source>
        <dbReference type="Pfam" id="PF01172"/>
    </source>
</evidence>
<dbReference type="EMBL" id="JAFCMP010000090">
    <property type="protein sequence ID" value="KAG5187290.1"/>
    <property type="molecule type" value="Genomic_DNA"/>
</dbReference>
<dbReference type="Pfam" id="PF01172">
    <property type="entry name" value="SBDS_N"/>
    <property type="match status" value="1"/>
</dbReference>
<gene>
    <name evidence="3" type="ORF">JKP88DRAFT_198050</name>
</gene>
<keyword evidence="4" id="KW-1185">Reference proteome</keyword>
<dbReference type="InterPro" id="IPR036786">
    <property type="entry name" value="Ribosome_mat_SBDS_N_sf"/>
</dbReference>
<feature type="domain" description="Ribosome maturation protein SDO1/SBDS N-terminal" evidence="2">
    <location>
        <begin position="45"/>
        <end position="123"/>
    </location>
</feature>
<evidence type="ECO:0000313" key="4">
    <source>
        <dbReference type="Proteomes" id="UP000664859"/>
    </source>
</evidence>
<dbReference type="InterPro" id="IPR019783">
    <property type="entry name" value="SDO1/SBDS_N"/>
</dbReference>
<accession>A0A835Z5C5</accession>
<proteinExistence type="predicted"/>
<dbReference type="AlphaFoldDB" id="A0A835Z5C5"/>